<reference evidence="1 2" key="1">
    <citation type="submission" date="2021-06" db="EMBL/GenBank/DDBJ databases">
        <title>Caerostris extrusa draft genome.</title>
        <authorList>
            <person name="Kono N."/>
            <person name="Arakawa K."/>
        </authorList>
    </citation>
    <scope>NUCLEOTIDE SEQUENCE [LARGE SCALE GENOMIC DNA]</scope>
</reference>
<evidence type="ECO:0008006" key="3">
    <source>
        <dbReference type="Google" id="ProtNLM"/>
    </source>
</evidence>
<protein>
    <recommendedName>
        <fullName evidence="3">Secreted protein</fullName>
    </recommendedName>
</protein>
<organism evidence="1 2">
    <name type="scientific">Caerostris extrusa</name>
    <name type="common">Bark spider</name>
    <name type="synonym">Caerostris bankana</name>
    <dbReference type="NCBI Taxonomy" id="172846"/>
    <lineage>
        <taxon>Eukaryota</taxon>
        <taxon>Metazoa</taxon>
        <taxon>Ecdysozoa</taxon>
        <taxon>Arthropoda</taxon>
        <taxon>Chelicerata</taxon>
        <taxon>Arachnida</taxon>
        <taxon>Araneae</taxon>
        <taxon>Araneomorphae</taxon>
        <taxon>Entelegynae</taxon>
        <taxon>Araneoidea</taxon>
        <taxon>Araneidae</taxon>
        <taxon>Caerostris</taxon>
    </lineage>
</organism>
<accession>A0AAV4Q1G6</accession>
<sequence>MSGTRRTFMFSMEISRLFCCCLYNTLNSYSLRLIAFPFRRPWLREIYNTGETIPPVNNKRAIHLLRASPSNPLCWVFSGVKWPEALHAAFFNEAIVGVDTLMSRNILTMHSYHNLPASVAMAGSQYHLPK</sequence>
<proteinExistence type="predicted"/>
<evidence type="ECO:0000313" key="2">
    <source>
        <dbReference type="Proteomes" id="UP001054945"/>
    </source>
</evidence>
<dbReference type="Proteomes" id="UP001054945">
    <property type="component" value="Unassembled WGS sequence"/>
</dbReference>
<gene>
    <name evidence="1" type="ORF">CEXT_577591</name>
</gene>
<keyword evidence="2" id="KW-1185">Reference proteome</keyword>
<dbReference type="EMBL" id="BPLR01005620">
    <property type="protein sequence ID" value="GIY03773.1"/>
    <property type="molecule type" value="Genomic_DNA"/>
</dbReference>
<name>A0AAV4Q1G6_CAEEX</name>
<dbReference type="AlphaFoldDB" id="A0AAV4Q1G6"/>
<evidence type="ECO:0000313" key="1">
    <source>
        <dbReference type="EMBL" id="GIY03773.1"/>
    </source>
</evidence>
<comment type="caution">
    <text evidence="1">The sequence shown here is derived from an EMBL/GenBank/DDBJ whole genome shotgun (WGS) entry which is preliminary data.</text>
</comment>